<name>A0A1B2DKZ9_9BACL</name>
<organism evidence="1">
    <name type="scientific">Paenibacillus sp. BIHB 4019</name>
    <dbReference type="NCBI Taxonomy" id="1870819"/>
    <lineage>
        <taxon>Bacteria</taxon>
        <taxon>Bacillati</taxon>
        <taxon>Bacillota</taxon>
        <taxon>Bacilli</taxon>
        <taxon>Bacillales</taxon>
        <taxon>Paenibacillaceae</taxon>
        <taxon>Paenibacillus</taxon>
    </lineage>
</organism>
<gene>
    <name evidence="1" type="ORF">BBD42_19330</name>
</gene>
<accession>A0A1B2DKZ9</accession>
<sequence>MSATFEIEEQPLALNGATKRECEGFNEAPKHSLFFIVHLYSPYIANVRAFLPSFFELSFVFSTYLIQCYKSYHEKGVCKE</sequence>
<evidence type="ECO:0000313" key="1">
    <source>
        <dbReference type="EMBL" id="ANY68383.1"/>
    </source>
</evidence>
<dbReference type="EMBL" id="CP016808">
    <property type="protein sequence ID" value="ANY68383.1"/>
    <property type="molecule type" value="Genomic_DNA"/>
</dbReference>
<reference evidence="1" key="1">
    <citation type="submission" date="2016-08" db="EMBL/GenBank/DDBJ databases">
        <title>Complete Genome Seqeunce of Paenibacillus sp. BIHB 4019 from tea rhizoplane.</title>
        <authorList>
            <person name="Thakur R."/>
            <person name="Swarnkar M.K."/>
            <person name="Gulati A."/>
        </authorList>
    </citation>
    <scope>NUCLEOTIDE SEQUENCE [LARGE SCALE GENOMIC DNA]</scope>
    <source>
        <strain evidence="1">BIHB4019</strain>
    </source>
</reference>
<protein>
    <submittedName>
        <fullName evidence="1">Uncharacterized protein</fullName>
    </submittedName>
</protein>
<dbReference type="AlphaFoldDB" id="A0A1B2DKZ9"/>
<proteinExistence type="predicted"/>